<sequence length="434" mass="49966">MEATMPFDLVDNSVKPDLRSARYVDSTDHLNCPICKQPFIRPMTTICGHTFCEECIDECLKMGATNSQIEGYCPLDRTPLLRLNFHDIFPTPLLITNMVDELMVFCLNSERGCKWKGRRWELETHVLNDCEYTGVVCNGKRKCQAAELTNETSSSRDKCGEIVQRRFIKDDLNICVHEVFECGFCLTMINKVTEEEHLNSVCELNFTTCDLCDNDMIPQKSLEKHKENCSKTGVLVCPARNIGCCWVGHNKPSLENHISDGNCPLFQLVPQMESLEKKLEDVRAENEYLRSLMHKILDSIVMGRVTNLGYSEPIEEIGNMGNDLMMDEGKDALLRLRCDFERHKLEVEEKVVPFVERERTAISERESLMSSLINENFVIKDEINLQRALVNSLRKQVQFLLFRGRLRPQFYSDNEDLNDIPSRSSSEERLNLKL</sequence>
<dbReference type="VEuPathDB" id="FungiDB:CJJ07_001563"/>
<dbReference type="PROSITE" id="PS50089">
    <property type="entry name" value="ZF_RING_2"/>
    <property type="match status" value="1"/>
</dbReference>
<protein>
    <recommendedName>
        <fullName evidence="5">RING-type domain-containing protein</fullName>
    </recommendedName>
</protein>
<dbReference type="GO" id="GO:0008270">
    <property type="term" value="F:zinc ion binding"/>
    <property type="evidence" value="ECO:0007669"/>
    <property type="project" value="UniProtKB-KW"/>
</dbReference>
<dbReference type="InterPro" id="IPR013083">
    <property type="entry name" value="Znf_RING/FYVE/PHD"/>
</dbReference>
<dbReference type="Pfam" id="PF13445">
    <property type="entry name" value="zf-RING_UBOX"/>
    <property type="match status" value="1"/>
</dbReference>
<name>A0A0L0NZZ1_CANAR</name>
<evidence type="ECO:0000256" key="4">
    <source>
        <dbReference type="PROSITE-ProRule" id="PRU00175"/>
    </source>
</evidence>
<accession>A0A0L0NZZ1</accession>
<reference evidence="7" key="1">
    <citation type="journal article" date="2015" name="BMC Genomics">
        <title>Draft genome of a commonly misdiagnosed multidrug resistant pathogen Candida auris.</title>
        <authorList>
            <person name="Chatterjee S."/>
            <person name="Alampalli S.V."/>
            <person name="Nageshan R.K."/>
            <person name="Chettiar S.T."/>
            <person name="Joshi S."/>
            <person name="Tatu U.S."/>
        </authorList>
    </citation>
    <scope>NUCLEOTIDE SEQUENCE [LARGE SCALE GENOMIC DNA]</scope>
    <source>
        <strain evidence="7">6684</strain>
    </source>
</reference>
<dbReference type="VEuPathDB" id="FungiDB:CJJ09_004724"/>
<dbReference type="SMART" id="SM00184">
    <property type="entry name" value="RING"/>
    <property type="match status" value="1"/>
</dbReference>
<evidence type="ECO:0000256" key="1">
    <source>
        <dbReference type="ARBA" id="ARBA00022723"/>
    </source>
</evidence>
<evidence type="ECO:0000256" key="2">
    <source>
        <dbReference type="ARBA" id="ARBA00022771"/>
    </source>
</evidence>
<evidence type="ECO:0000313" key="7">
    <source>
        <dbReference type="Proteomes" id="UP000037122"/>
    </source>
</evidence>
<comment type="caution">
    <text evidence="6">The sequence shown here is derived from an EMBL/GenBank/DDBJ whole genome shotgun (WGS) entry which is preliminary data.</text>
</comment>
<evidence type="ECO:0000313" key="6">
    <source>
        <dbReference type="EMBL" id="KND99583.1"/>
    </source>
</evidence>
<keyword evidence="1" id="KW-0479">Metal-binding</keyword>
<evidence type="ECO:0000256" key="3">
    <source>
        <dbReference type="ARBA" id="ARBA00022833"/>
    </source>
</evidence>
<dbReference type="Gene3D" id="3.30.40.10">
    <property type="entry name" value="Zinc/RING finger domain, C3HC4 (zinc finger)"/>
    <property type="match status" value="2"/>
</dbReference>
<dbReference type="VEuPathDB" id="FungiDB:QG37_03737"/>
<dbReference type="SUPFAM" id="SSF49599">
    <property type="entry name" value="TRAF domain-like"/>
    <property type="match status" value="1"/>
</dbReference>
<dbReference type="PANTHER" id="PTHR10131:SF94">
    <property type="entry name" value="TNF RECEPTOR-ASSOCIATED FACTOR 4"/>
    <property type="match status" value="1"/>
</dbReference>
<dbReference type="PROSITE" id="PS00518">
    <property type="entry name" value="ZF_RING_1"/>
    <property type="match status" value="1"/>
</dbReference>
<keyword evidence="3" id="KW-0862">Zinc</keyword>
<keyword evidence="2 4" id="KW-0863">Zinc-finger</keyword>
<evidence type="ECO:0000259" key="5">
    <source>
        <dbReference type="PROSITE" id="PS50089"/>
    </source>
</evidence>
<organism evidence="6 7">
    <name type="scientific">Candidozyma auris</name>
    <name type="common">Yeast</name>
    <name type="synonym">Candida auris</name>
    <dbReference type="NCBI Taxonomy" id="498019"/>
    <lineage>
        <taxon>Eukaryota</taxon>
        <taxon>Fungi</taxon>
        <taxon>Dikarya</taxon>
        <taxon>Ascomycota</taxon>
        <taxon>Saccharomycotina</taxon>
        <taxon>Pichiomycetes</taxon>
        <taxon>Metschnikowiaceae</taxon>
        <taxon>Candidozyma</taxon>
    </lineage>
</organism>
<dbReference type="Proteomes" id="UP000037122">
    <property type="component" value="Unassembled WGS sequence"/>
</dbReference>
<dbReference type="VEuPathDB" id="FungiDB:CJI97_004740"/>
<proteinExistence type="predicted"/>
<dbReference type="SUPFAM" id="SSF57850">
    <property type="entry name" value="RING/U-box"/>
    <property type="match status" value="1"/>
</dbReference>
<dbReference type="PANTHER" id="PTHR10131">
    <property type="entry name" value="TNF RECEPTOR ASSOCIATED FACTOR"/>
    <property type="match status" value="1"/>
</dbReference>
<dbReference type="InterPro" id="IPR001841">
    <property type="entry name" value="Znf_RING"/>
</dbReference>
<gene>
    <name evidence="6" type="ORF">QG37_03737</name>
</gene>
<dbReference type="InterPro" id="IPR027370">
    <property type="entry name" value="Znf-RING_euk"/>
</dbReference>
<feature type="domain" description="RING-type" evidence="5">
    <location>
        <begin position="32"/>
        <end position="77"/>
    </location>
</feature>
<dbReference type="AlphaFoldDB" id="A0A0L0NZZ1"/>
<dbReference type="VEuPathDB" id="FungiDB:CJI96_0004441"/>
<dbReference type="EMBL" id="LGST01000023">
    <property type="protein sequence ID" value="KND99583.1"/>
    <property type="molecule type" value="Genomic_DNA"/>
</dbReference>
<dbReference type="InterPro" id="IPR017907">
    <property type="entry name" value="Znf_RING_CS"/>
</dbReference>
<dbReference type="VEuPathDB" id="FungiDB:B9J08_004711"/>